<keyword evidence="2" id="KW-1133">Transmembrane helix</keyword>
<dbReference type="EMBL" id="CP084930">
    <property type="protein sequence ID" value="USI73994.1"/>
    <property type="molecule type" value="Genomic_DNA"/>
</dbReference>
<proteinExistence type="predicted"/>
<gene>
    <name evidence="3" type="ORF">LHA26_05890</name>
</gene>
<feature type="compositionally biased region" description="Low complexity" evidence="1">
    <location>
        <begin position="268"/>
        <end position="277"/>
    </location>
</feature>
<feature type="compositionally biased region" description="Low complexity" evidence="1">
    <location>
        <begin position="212"/>
        <end position="229"/>
    </location>
</feature>
<feature type="region of interest" description="Disordered" evidence="1">
    <location>
        <begin position="164"/>
        <end position="200"/>
    </location>
</feature>
<reference evidence="3" key="1">
    <citation type="journal article" date="2022" name="Toxins">
        <title>Genomic Analysis of Sphingopyxis sp. USTB-05 for Biodegrading Cyanobacterial Hepatotoxins.</title>
        <authorList>
            <person name="Liu C."/>
            <person name="Xu Q."/>
            <person name="Zhao Z."/>
            <person name="Zhang H."/>
            <person name="Liu X."/>
            <person name="Yin C."/>
            <person name="Liu Y."/>
            <person name="Yan H."/>
        </authorList>
    </citation>
    <scope>NUCLEOTIDE SEQUENCE</scope>
    <source>
        <strain evidence="3">NBD5</strain>
    </source>
</reference>
<dbReference type="RefSeq" id="WP_252167801.1">
    <property type="nucleotide sequence ID" value="NZ_CP084930.1"/>
</dbReference>
<feature type="compositionally biased region" description="Low complexity" evidence="1">
    <location>
        <begin position="299"/>
        <end position="340"/>
    </location>
</feature>
<organism evidence="3 4">
    <name type="scientific">Sphingomonas morindae</name>
    <dbReference type="NCBI Taxonomy" id="1541170"/>
    <lineage>
        <taxon>Bacteria</taxon>
        <taxon>Pseudomonadati</taxon>
        <taxon>Pseudomonadota</taxon>
        <taxon>Alphaproteobacteria</taxon>
        <taxon>Sphingomonadales</taxon>
        <taxon>Sphingomonadaceae</taxon>
        <taxon>Sphingomonas</taxon>
    </lineage>
</organism>
<evidence type="ECO:0000256" key="1">
    <source>
        <dbReference type="SAM" id="MobiDB-lite"/>
    </source>
</evidence>
<feature type="compositionally biased region" description="Low complexity" evidence="1">
    <location>
        <begin position="239"/>
        <end position="261"/>
    </location>
</feature>
<evidence type="ECO:0000256" key="2">
    <source>
        <dbReference type="SAM" id="Phobius"/>
    </source>
</evidence>
<accession>A0ABY4XAS5</accession>
<evidence type="ECO:0000313" key="3">
    <source>
        <dbReference type="EMBL" id="USI73994.1"/>
    </source>
</evidence>
<keyword evidence="2" id="KW-0812">Transmembrane</keyword>
<feature type="region of interest" description="Disordered" evidence="1">
    <location>
        <begin position="112"/>
        <end position="151"/>
    </location>
</feature>
<feature type="compositionally biased region" description="Pro residues" evidence="1">
    <location>
        <begin position="117"/>
        <end position="131"/>
    </location>
</feature>
<keyword evidence="2" id="KW-0472">Membrane</keyword>
<name>A0ABY4XAS5_9SPHN</name>
<feature type="region of interest" description="Disordered" evidence="1">
    <location>
        <begin position="212"/>
        <end position="364"/>
    </location>
</feature>
<evidence type="ECO:0000313" key="4">
    <source>
        <dbReference type="Proteomes" id="UP001056937"/>
    </source>
</evidence>
<feature type="compositionally biased region" description="Pro residues" evidence="1">
    <location>
        <begin position="354"/>
        <end position="364"/>
    </location>
</feature>
<feature type="transmembrane region" description="Helical" evidence="2">
    <location>
        <begin position="385"/>
        <end position="404"/>
    </location>
</feature>
<protein>
    <submittedName>
        <fullName evidence="3">Uncharacterized protein</fullName>
    </submittedName>
</protein>
<keyword evidence="4" id="KW-1185">Reference proteome</keyword>
<sequence length="405" mass="39987">MRIEPTAPIGASPTIALDALLTRRDPARAPVDVVIEQLTETGATLATEAPLPEQSLLKLHIDRVGVRLAQVVESRAQRMTIAFDQPLPEAALARARALPRLASVAVPQRAVTTPGAPAAPAPRGQPAPAASPAPEASPAAPPVPAPQGGATGLVRQLGTLIAGLTGTSPAPAAPGPTAKAASPRDGSQAEPAPESPAPGAQAEAPLLAYGRPARAAATPSARSSAGAPIPEAPPPPRAPGTALGPYGRVSAARPDPASPAAAAPPAPAGHAAAARSAPPAPEAGMTAPSGLDQAFAAPVATPAPDSAARAADVPMGAASGAGPAQPGQVAAPPAMPLAVPQDARRSDGPEPPDDPSPYRPSDPPAPNFAWWIQPLLPLMRGERPGAGTLLVLGAVILVGLACLLR</sequence>
<dbReference type="Proteomes" id="UP001056937">
    <property type="component" value="Chromosome 1"/>
</dbReference>